<name>A0A8D8ZFK6_9HEMI</name>
<sequence length="100" mass="11904">MYVSLFVFLHNYLCNFVVIFLAFVFLSPSSSICFSQYYILIIVKTLCLHTVCLVVFLVYFFLFGLCLLIFIFVYLFSHSHLCMKVRKRNIFPSLFVFSFF</sequence>
<keyword evidence="1" id="KW-0472">Membrane</keyword>
<keyword evidence="1" id="KW-0812">Transmembrane</keyword>
<evidence type="ECO:0000313" key="2">
    <source>
        <dbReference type="EMBL" id="CAG6746764.1"/>
    </source>
</evidence>
<evidence type="ECO:0000256" key="1">
    <source>
        <dbReference type="SAM" id="Phobius"/>
    </source>
</evidence>
<organism evidence="2">
    <name type="scientific">Cacopsylla melanoneura</name>
    <dbReference type="NCBI Taxonomy" id="428564"/>
    <lineage>
        <taxon>Eukaryota</taxon>
        <taxon>Metazoa</taxon>
        <taxon>Ecdysozoa</taxon>
        <taxon>Arthropoda</taxon>
        <taxon>Hexapoda</taxon>
        <taxon>Insecta</taxon>
        <taxon>Pterygota</taxon>
        <taxon>Neoptera</taxon>
        <taxon>Paraneoptera</taxon>
        <taxon>Hemiptera</taxon>
        <taxon>Sternorrhyncha</taxon>
        <taxon>Psylloidea</taxon>
        <taxon>Psyllidae</taxon>
        <taxon>Psyllinae</taxon>
        <taxon>Cacopsylla</taxon>
    </lineage>
</organism>
<accession>A0A8D8ZFK6</accession>
<dbReference type="EMBL" id="HBUF01511427">
    <property type="protein sequence ID" value="CAG6746762.1"/>
    <property type="molecule type" value="Transcribed_RNA"/>
</dbReference>
<protein>
    <submittedName>
        <fullName evidence="2">Uncharacterized protein</fullName>
    </submittedName>
</protein>
<dbReference type="EMBL" id="HBUF01511428">
    <property type="protein sequence ID" value="CAG6746764.1"/>
    <property type="molecule type" value="Transcribed_RNA"/>
</dbReference>
<reference evidence="2" key="1">
    <citation type="submission" date="2021-05" db="EMBL/GenBank/DDBJ databases">
        <authorList>
            <person name="Alioto T."/>
            <person name="Alioto T."/>
            <person name="Gomez Garrido J."/>
        </authorList>
    </citation>
    <scope>NUCLEOTIDE SEQUENCE</scope>
</reference>
<keyword evidence="1" id="KW-1133">Transmembrane helix</keyword>
<feature type="transmembrane region" description="Helical" evidence="1">
    <location>
        <begin position="62"/>
        <end position="81"/>
    </location>
</feature>
<dbReference type="AlphaFoldDB" id="A0A8D8ZFK6"/>
<proteinExistence type="predicted"/>
<feature type="transmembrane region" description="Helical" evidence="1">
    <location>
        <begin position="6"/>
        <end position="25"/>
    </location>
</feature>